<dbReference type="Proteomes" id="UP000035268">
    <property type="component" value="Chromosome"/>
</dbReference>
<dbReference type="InterPro" id="IPR033749">
    <property type="entry name" value="Polyprenyl_synt_CS"/>
</dbReference>
<dbReference type="GO" id="GO:0004337">
    <property type="term" value="F:(2E,6E)-farnesyl diphosphate synthase activity"/>
    <property type="evidence" value="ECO:0007669"/>
    <property type="project" value="UniProtKB-EC"/>
</dbReference>
<proteinExistence type="inferred from homology"/>
<dbReference type="GO" id="GO:0016114">
    <property type="term" value="P:terpenoid biosynthetic process"/>
    <property type="evidence" value="ECO:0007669"/>
    <property type="project" value="UniProtKB-ARBA"/>
</dbReference>
<evidence type="ECO:0000313" key="8">
    <source>
        <dbReference type="EMBL" id="AKJ65398.1"/>
    </source>
</evidence>
<dbReference type="OrthoDB" id="9805316at2"/>
<dbReference type="KEGG" id="vbl:L21SP4_02171"/>
<sequence length="275" mass="29485">MARWREELERSLEHLAPAEDVRPGRLHRAMRHALFPGGKRLRPMLCLAAAELYGEVGGTALHAACALEFFHTYTLVHDDLPCMDDDDTRRGRPTVHRAFDPALAVLAGDALQTLSFEVLAGCAPQDPCGPGRLVAELASAGGSRGVAGGQAGDLAAAETPPDAEQLDYIHLHKTAALIRAAVRIGAMCGGARADDLEALSEYGCELGLAFQIIDDLLDTKRDGEQADYVKVHGKAEAREAAEARTAAALAALGRIRHRDTAVLHSFAEEMLKRNV</sequence>
<dbReference type="PANTHER" id="PTHR43281">
    <property type="entry name" value="FARNESYL DIPHOSPHATE SYNTHASE"/>
    <property type="match status" value="1"/>
</dbReference>
<evidence type="ECO:0000256" key="7">
    <source>
        <dbReference type="RuleBase" id="RU004466"/>
    </source>
</evidence>
<keyword evidence="9" id="KW-1185">Reference proteome</keyword>
<evidence type="ECO:0000256" key="6">
    <source>
        <dbReference type="ARBA" id="ARBA00023229"/>
    </source>
</evidence>
<keyword evidence="4" id="KW-0479">Metal-binding</keyword>
<evidence type="ECO:0000256" key="4">
    <source>
        <dbReference type="ARBA" id="ARBA00022723"/>
    </source>
</evidence>
<comment type="cofactor">
    <cofactor evidence="1">
        <name>Mg(2+)</name>
        <dbReference type="ChEBI" id="CHEBI:18420"/>
    </cofactor>
</comment>
<evidence type="ECO:0000256" key="2">
    <source>
        <dbReference type="ARBA" id="ARBA00006706"/>
    </source>
</evidence>
<dbReference type="PROSITE" id="PS00723">
    <property type="entry name" value="POLYPRENYL_SYNTHASE_1"/>
    <property type="match status" value="1"/>
</dbReference>
<evidence type="ECO:0000256" key="5">
    <source>
        <dbReference type="ARBA" id="ARBA00022842"/>
    </source>
</evidence>
<dbReference type="STRING" id="1307763.L21SP4_02171"/>
<dbReference type="PATRIC" id="fig|1609981.3.peg.2257"/>
<organism evidence="8 9">
    <name type="scientific">Kiritimatiella glycovorans</name>
    <dbReference type="NCBI Taxonomy" id="1307763"/>
    <lineage>
        <taxon>Bacteria</taxon>
        <taxon>Pseudomonadati</taxon>
        <taxon>Kiritimatiellota</taxon>
        <taxon>Kiritimatiellia</taxon>
        <taxon>Kiritimatiellales</taxon>
        <taxon>Kiritimatiellaceae</taxon>
        <taxon>Kiritimatiella</taxon>
    </lineage>
</organism>
<evidence type="ECO:0000313" key="9">
    <source>
        <dbReference type="Proteomes" id="UP000035268"/>
    </source>
</evidence>
<reference evidence="8 9" key="2">
    <citation type="journal article" date="2016" name="ISME J.">
        <title>Characterization of the first cultured representative of Verrucomicrobia subdivision 5 indicates the proposal of a novel phylum.</title>
        <authorList>
            <person name="Spring S."/>
            <person name="Bunk B."/>
            <person name="Sproer C."/>
            <person name="Schumann P."/>
            <person name="Rohde M."/>
            <person name="Tindall B.J."/>
            <person name="Klenk H.P."/>
        </authorList>
    </citation>
    <scope>NUCLEOTIDE SEQUENCE [LARGE SCALE GENOMIC DNA]</scope>
    <source>
        <strain evidence="8 9">L21-Fru-AB</strain>
    </source>
</reference>
<evidence type="ECO:0000256" key="1">
    <source>
        <dbReference type="ARBA" id="ARBA00001946"/>
    </source>
</evidence>
<dbReference type="InterPro" id="IPR008949">
    <property type="entry name" value="Isoprenoid_synthase_dom_sf"/>
</dbReference>
<dbReference type="EC" id="2.5.1.10" evidence="8"/>
<accession>A0A0G3EGD3</accession>
<name>A0A0G3EGD3_9BACT</name>
<comment type="similarity">
    <text evidence="2 7">Belongs to the FPP/GGPP synthase family.</text>
</comment>
<dbReference type="SFLD" id="SFLDS00005">
    <property type="entry name" value="Isoprenoid_Synthase_Type_I"/>
    <property type="match status" value="1"/>
</dbReference>
<dbReference type="FunFam" id="1.10.600.10:FF:000001">
    <property type="entry name" value="Geranylgeranyl diphosphate synthase"/>
    <property type="match status" value="1"/>
</dbReference>
<dbReference type="AlphaFoldDB" id="A0A0G3EGD3"/>
<reference evidence="9" key="1">
    <citation type="submission" date="2015-02" db="EMBL/GenBank/DDBJ databases">
        <title>Description and complete genome sequence of the first cultured representative of the subdivision 5 of the Verrucomicrobia phylum.</title>
        <authorList>
            <person name="Spring S."/>
            <person name="Bunk B."/>
            <person name="Sproer C."/>
            <person name="Klenk H.-P."/>
        </authorList>
    </citation>
    <scope>NUCLEOTIDE SEQUENCE [LARGE SCALE GENOMIC DNA]</scope>
    <source>
        <strain evidence="9">L21-Fru-AB</strain>
    </source>
</reference>
<dbReference type="Pfam" id="PF00348">
    <property type="entry name" value="polyprenyl_synt"/>
    <property type="match status" value="1"/>
</dbReference>
<dbReference type="PROSITE" id="PS00444">
    <property type="entry name" value="POLYPRENYL_SYNTHASE_2"/>
    <property type="match status" value="1"/>
</dbReference>
<dbReference type="SFLD" id="SFLDG01017">
    <property type="entry name" value="Polyprenyl_Transferase_Like"/>
    <property type="match status" value="1"/>
</dbReference>
<keyword evidence="5" id="KW-0460">Magnesium</keyword>
<dbReference type="GO" id="GO:0046872">
    <property type="term" value="F:metal ion binding"/>
    <property type="evidence" value="ECO:0007669"/>
    <property type="project" value="UniProtKB-KW"/>
</dbReference>
<keyword evidence="6" id="KW-0414">Isoprene biosynthesis</keyword>
<dbReference type="Gene3D" id="1.10.600.10">
    <property type="entry name" value="Farnesyl Diphosphate Synthase"/>
    <property type="match status" value="1"/>
</dbReference>
<dbReference type="CDD" id="cd00685">
    <property type="entry name" value="Trans_IPPS_HT"/>
    <property type="match status" value="1"/>
</dbReference>
<evidence type="ECO:0000256" key="3">
    <source>
        <dbReference type="ARBA" id="ARBA00022679"/>
    </source>
</evidence>
<keyword evidence="3 7" id="KW-0808">Transferase</keyword>
<dbReference type="EMBL" id="CP010904">
    <property type="protein sequence ID" value="AKJ65398.1"/>
    <property type="molecule type" value="Genomic_DNA"/>
</dbReference>
<protein>
    <submittedName>
        <fullName evidence="8">Farnesyl diphosphate synthase</fullName>
        <ecNumber evidence="8">2.5.1.10</ecNumber>
    </submittedName>
</protein>
<dbReference type="InterPro" id="IPR000092">
    <property type="entry name" value="Polyprenyl_synt"/>
</dbReference>
<dbReference type="SUPFAM" id="SSF48576">
    <property type="entry name" value="Terpenoid synthases"/>
    <property type="match status" value="1"/>
</dbReference>
<gene>
    <name evidence="8" type="ORF">L21SP4_02171</name>
</gene>
<dbReference type="PANTHER" id="PTHR43281:SF1">
    <property type="entry name" value="FARNESYL DIPHOSPHATE SYNTHASE"/>
    <property type="match status" value="1"/>
</dbReference>